<protein>
    <submittedName>
        <fullName evidence="1">Uncharacterized protein</fullName>
    </submittedName>
</protein>
<keyword evidence="2" id="KW-1185">Reference proteome</keyword>
<gene>
    <name evidence="1" type="ORF">FRX31_034009</name>
</gene>
<evidence type="ECO:0000313" key="1">
    <source>
        <dbReference type="EMBL" id="KAF5176406.1"/>
    </source>
</evidence>
<evidence type="ECO:0000313" key="2">
    <source>
        <dbReference type="Proteomes" id="UP000554482"/>
    </source>
</evidence>
<sequence>MTTLEILVEVKNQIEIPSAVWNGDEVSLEYGGTSALKCDLVRCFFWYEIGSSWHENKQLIVYFFFPYTKTLMGIGYTIKNASADSKHKGEWETGKGLWLLTFQSQSLVEQTQH</sequence>
<dbReference type="AlphaFoldDB" id="A0A7J6UUZ6"/>
<dbReference type="Proteomes" id="UP000554482">
    <property type="component" value="Unassembled WGS sequence"/>
</dbReference>
<reference evidence="1 2" key="1">
    <citation type="submission" date="2020-06" db="EMBL/GenBank/DDBJ databases">
        <title>Transcriptomic and genomic resources for Thalictrum thalictroides and T. hernandezii: Facilitating candidate gene discovery in an emerging model plant lineage.</title>
        <authorList>
            <person name="Arias T."/>
            <person name="Riano-Pachon D.M."/>
            <person name="Di Stilio V.S."/>
        </authorList>
    </citation>
    <scope>NUCLEOTIDE SEQUENCE [LARGE SCALE GENOMIC DNA]</scope>
    <source>
        <strain evidence="2">cv. WT478/WT964</strain>
        <tissue evidence="1">Leaves</tissue>
    </source>
</reference>
<accession>A0A7J6UUZ6</accession>
<name>A0A7J6UUZ6_THATH</name>
<proteinExistence type="predicted"/>
<comment type="caution">
    <text evidence="1">The sequence shown here is derived from an EMBL/GenBank/DDBJ whole genome shotgun (WGS) entry which is preliminary data.</text>
</comment>
<organism evidence="1 2">
    <name type="scientific">Thalictrum thalictroides</name>
    <name type="common">Rue-anemone</name>
    <name type="synonym">Anemone thalictroides</name>
    <dbReference type="NCBI Taxonomy" id="46969"/>
    <lineage>
        <taxon>Eukaryota</taxon>
        <taxon>Viridiplantae</taxon>
        <taxon>Streptophyta</taxon>
        <taxon>Embryophyta</taxon>
        <taxon>Tracheophyta</taxon>
        <taxon>Spermatophyta</taxon>
        <taxon>Magnoliopsida</taxon>
        <taxon>Ranunculales</taxon>
        <taxon>Ranunculaceae</taxon>
        <taxon>Thalictroideae</taxon>
        <taxon>Thalictrum</taxon>
    </lineage>
</organism>
<dbReference type="EMBL" id="JABWDY010042786">
    <property type="protein sequence ID" value="KAF5176406.1"/>
    <property type="molecule type" value="Genomic_DNA"/>
</dbReference>